<feature type="region of interest" description="Disordered" evidence="1">
    <location>
        <begin position="42"/>
        <end position="64"/>
    </location>
</feature>
<protein>
    <submittedName>
        <fullName evidence="2">Uncharacterized protein</fullName>
    </submittedName>
</protein>
<sequence>FHVIGDANFQSLSATHFRIWSIARGTTYFIFQMTMDGATSVRKRSHSDAVGPHTKPAKRQERDPSRCWSQYVPVSLREFRYTQLELRRNSKSSLPICTGLEVLRSRII</sequence>
<dbReference type="AlphaFoldDB" id="A0A0H5R4T3"/>
<accession>A0A0H5R4T3</accession>
<name>A0A0H5R4T3_9EUKA</name>
<dbReference type="EMBL" id="HACM01008360">
    <property type="protein sequence ID" value="CRZ08802.1"/>
    <property type="molecule type" value="Transcribed_RNA"/>
</dbReference>
<reference evidence="2" key="1">
    <citation type="submission" date="2015-04" db="EMBL/GenBank/DDBJ databases">
        <title>The genome sequence of the plant pathogenic Rhizarian Plasmodiophora brassicae reveals insights in its biotrophic life cycle and the origin of chitin synthesis.</title>
        <authorList>
            <person name="Schwelm A."/>
            <person name="Fogelqvist J."/>
            <person name="Knaust A."/>
            <person name="Julke S."/>
            <person name="Lilja T."/>
            <person name="Dhandapani V."/>
            <person name="Bonilla-Rosso G."/>
            <person name="Karlsson M."/>
            <person name="Shevchenko A."/>
            <person name="Choi S.R."/>
            <person name="Kim H.G."/>
            <person name="Park J.Y."/>
            <person name="Lim Y.P."/>
            <person name="Ludwig-Muller J."/>
            <person name="Dixelius C."/>
        </authorList>
    </citation>
    <scope>NUCLEOTIDE SEQUENCE</scope>
    <source>
        <tissue evidence="2">Potato root galls</tissue>
    </source>
</reference>
<proteinExistence type="predicted"/>
<evidence type="ECO:0000256" key="1">
    <source>
        <dbReference type="SAM" id="MobiDB-lite"/>
    </source>
</evidence>
<organism evidence="2">
    <name type="scientific">Spongospora subterranea</name>
    <dbReference type="NCBI Taxonomy" id="70186"/>
    <lineage>
        <taxon>Eukaryota</taxon>
        <taxon>Sar</taxon>
        <taxon>Rhizaria</taxon>
        <taxon>Endomyxa</taxon>
        <taxon>Phytomyxea</taxon>
        <taxon>Plasmodiophorida</taxon>
        <taxon>Plasmodiophoridae</taxon>
        <taxon>Spongospora</taxon>
    </lineage>
</organism>
<feature type="non-terminal residue" evidence="2">
    <location>
        <position position="1"/>
    </location>
</feature>
<evidence type="ECO:0000313" key="2">
    <source>
        <dbReference type="EMBL" id="CRZ08802.1"/>
    </source>
</evidence>